<sequence length="190" mass="22306">MTGHMGSLLLMPLMLVVSFASSPTTKVPYISPYWKFVNGLQLVKCPNIVETMTNVNINRLLGVWFAYATTPLHMSAYRRRCASYNVQNNPNFSSKILYTDYKALTITYSCDLDPETNLHEVKVRVLTRTRTPQDKTILKAIFYLKTIDFPWERLEILKSEAYCFEWYILKYHQRPRPGNYRVPMNSFFEH</sequence>
<organism evidence="2 3">
    <name type="scientific">Drosophila kikkawai</name>
    <name type="common">Fruit fly</name>
    <dbReference type="NCBI Taxonomy" id="30033"/>
    <lineage>
        <taxon>Eukaryota</taxon>
        <taxon>Metazoa</taxon>
        <taxon>Ecdysozoa</taxon>
        <taxon>Arthropoda</taxon>
        <taxon>Hexapoda</taxon>
        <taxon>Insecta</taxon>
        <taxon>Pterygota</taxon>
        <taxon>Neoptera</taxon>
        <taxon>Endopterygota</taxon>
        <taxon>Diptera</taxon>
        <taxon>Brachycera</taxon>
        <taxon>Muscomorpha</taxon>
        <taxon>Ephydroidea</taxon>
        <taxon>Drosophilidae</taxon>
        <taxon>Drosophila</taxon>
        <taxon>Sophophora</taxon>
    </lineage>
</organism>
<dbReference type="GeneID" id="108076973"/>
<gene>
    <name evidence="3" type="primary">LOC108076973</name>
</gene>
<reference evidence="3" key="2">
    <citation type="submission" date="2025-08" db="UniProtKB">
        <authorList>
            <consortium name="RefSeq"/>
        </authorList>
    </citation>
    <scope>IDENTIFICATION</scope>
    <source>
        <strain evidence="3">14028-0561.14</strain>
        <tissue evidence="3">Whole fly</tissue>
    </source>
</reference>
<keyword evidence="1" id="KW-0732">Signal</keyword>
<name>A0A6P4IPV9_DROKI</name>
<dbReference type="SUPFAM" id="SSF50814">
    <property type="entry name" value="Lipocalins"/>
    <property type="match status" value="1"/>
</dbReference>
<keyword evidence="2" id="KW-1185">Reference proteome</keyword>
<dbReference type="Gene3D" id="2.40.128.20">
    <property type="match status" value="2"/>
</dbReference>
<proteinExistence type="predicted"/>
<protein>
    <submittedName>
        <fullName evidence="3">Uncharacterized protein isoform X1</fullName>
    </submittedName>
</protein>
<evidence type="ECO:0000256" key="1">
    <source>
        <dbReference type="SAM" id="SignalP"/>
    </source>
</evidence>
<dbReference type="Proteomes" id="UP001652661">
    <property type="component" value="Chromosome 2L"/>
</dbReference>
<evidence type="ECO:0000313" key="2">
    <source>
        <dbReference type="Proteomes" id="UP001652661"/>
    </source>
</evidence>
<dbReference type="OrthoDB" id="7864577at2759"/>
<dbReference type="RefSeq" id="XP_017025514.2">
    <property type="nucleotide sequence ID" value="XM_017170025.3"/>
</dbReference>
<dbReference type="InterPro" id="IPR012674">
    <property type="entry name" value="Calycin"/>
</dbReference>
<reference evidence="2" key="1">
    <citation type="submission" date="2025-05" db="UniProtKB">
        <authorList>
            <consortium name="RefSeq"/>
        </authorList>
    </citation>
    <scope>NUCLEOTIDE SEQUENCE [LARGE SCALE GENOMIC DNA]</scope>
    <source>
        <strain evidence="2">14028-0561.14</strain>
    </source>
</reference>
<accession>A0A6P4IPV9</accession>
<dbReference type="AlphaFoldDB" id="A0A6P4IPV9"/>
<feature type="chain" id="PRO_5046335683" evidence="1">
    <location>
        <begin position="21"/>
        <end position="190"/>
    </location>
</feature>
<feature type="signal peptide" evidence="1">
    <location>
        <begin position="1"/>
        <end position="20"/>
    </location>
</feature>
<evidence type="ECO:0000313" key="3">
    <source>
        <dbReference type="RefSeq" id="XP_017025514.2"/>
    </source>
</evidence>